<dbReference type="RefSeq" id="WP_086472395.1">
    <property type="nucleotide sequence ID" value="NZ_FXWJ01000001.1"/>
</dbReference>
<dbReference type="SUPFAM" id="SSF55073">
    <property type="entry name" value="Nucleotide cyclase"/>
    <property type="match status" value="1"/>
</dbReference>
<reference evidence="2 3" key="1">
    <citation type="submission" date="2017-04" db="EMBL/GenBank/DDBJ databases">
        <authorList>
            <person name="Varghese N."/>
            <person name="Submissions S."/>
        </authorList>
    </citation>
    <scope>NUCLEOTIDE SEQUENCE [LARGE SCALE GENOMIC DNA]</scope>
    <source>
        <strain evidence="2 3">VKM Ac-1784</strain>
    </source>
</reference>
<dbReference type="PROSITE" id="PS50125">
    <property type="entry name" value="GUANYLATE_CYCLASE_2"/>
    <property type="match status" value="1"/>
</dbReference>
<sequence>MRYTASAFGDTVLEQYERRRRVSKGQFLAHEAREDHETIALGHPDFSSLQVGEMRTVPMTALFIDLRDFTGRSFWDPQEQVADLAHAVLAGFIETVLSHGGYPLGLRGDGLFAGFGPGDDRVGASFALAACAFALNAIEENVNPRLDQLNVRRVQARAGLDFGEITFVRTGSPGHSEINPVGFAANFAAKCEKKANSWEIVAGENLAKLFPDAPQFTKLYPPKTYTRDDHTERYHFHDYRWRGTLAHSESLIEELAGSPVSAVSIG</sequence>
<organism evidence="2 3">
    <name type="scientific">Plantibacter elymi</name>
    <name type="common">nom. nud.</name>
    <dbReference type="NCBI Taxonomy" id="199708"/>
    <lineage>
        <taxon>Bacteria</taxon>
        <taxon>Bacillati</taxon>
        <taxon>Actinomycetota</taxon>
        <taxon>Actinomycetes</taxon>
        <taxon>Micrococcales</taxon>
        <taxon>Microbacteriaceae</taxon>
        <taxon>Plantibacter</taxon>
    </lineage>
</organism>
<dbReference type="InterPro" id="IPR001054">
    <property type="entry name" value="A/G_cyclase"/>
</dbReference>
<evidence type="ECO:0000313" key="2">
    <source>
        <dbReference type="EMBL" id="SMQ58039.1"/>
    </source>
</evidence>
<accession>A0ABY1R802</accession>
<keyword evidence="3" id="KW-1185">Reference proteome</keyword>
<evidence type="ECO:0000313" key="3">
    <source>
        <dbReference type="Proteomes" id="UP000194464"/>
    </source>
</evidence>
<dbReference type="InterPro" id="IPR029787">
    <property type="entry name" value="Nucleotide_cyclase"/>
</dbReference>
<proteinExistence type="predicted"/>
<evidence type="ECO:0000259" key="1">
    <source>
        <dbReference type="PROSITE" id="PS50125"/>
    </source>
</evidence>
<dbReference type="Proteomes" id="UP000194464">
    <property type="component" value="Unassembled WGS sequence"/>
</dbReference>
<protein>
    <submittedName>
        <fullName evidence="2">Adenylate and Guanylate cyclase catalytic domain-containing protein</fullName>
    </submittedName>
</protein>
<comment type="caution">
    <text evidence="2">The sequence shown here is derived from an EMBL/GenBank/DDBJ whole genome shotgun (WGS) entry which is preliminary data.</text>
</comment>
<feature type="domain" description="Guanylate cyclase" evidence="1">
    <location>
        <begin position="60"/>
        <end position="192"/>
    </location>
</feature>
<dbReference type="EMBL" id="FXWJ01000001">
    <property type="protein sequence ID" value="SMQ58039.1"/>
    <property type="molecule type" value="Genomic_DNA"/>
</dbReference>
<dbReference type="Gene3D" id="3.30.70.1230">
    <property type="entry name" value="Nucleotide cyclase"/>
    <property type="match status" value="1"/>
</dbReference>
<name>A0ABY1R802_9MICO</name>
<gene>
    <name evidence="2" type="ORF">SAMN06295909_0094</name>
</gene>